<reference evidence="4 5" key="1">
    <citation type="submission" date="2016-11" db="EMBL/GenBank/DDBJ databases">
        <title>Complete genome sequence of Sulfitobacter sp. AM1-D1, a toxic bacteria associated with marine dinoflagellate Alexandrium minutum in East China Sea.</title>
        <authorList>
            <person name="Yang Q."/>
            <person name="Zhang X."/>
            <person name="Tian X."/>
        </authorList>
    </citation>
    <scope>NUCLEOTIDE SEQUENCE [LARGE SCALE GENOMIC DNA]</scope>
    <source>
        <strain evidence="4 5">AM1-D1</strain>
    </source>
</reference>
<name>A0A1J0WCK2_9RHOB</name>
<feature type="transmembrane region" description="Helical" evidence="2">
    <location>
        <begin position="81"/>
        <end position="103"/>
    </location>
</feature>
<dbReference type="InterPro" id="IPR051203">
    <property type="entry name" value="Polysaccharide_Synthase-Rel"/>
</dbReference>
<dbReference type="InterPro" id="IPR036291">
    <property type="entry name" value="NAD(P)-bd_dom_sf"/>
</dbReference>
<dbReference type="Pfam" id="PF13727">
    <property type="entry name" value="CoA_binding_3"/>
    <property type="match status" value="1"/>
</dbReference>
<evidence type="ECO:0000313" key="4">
    <source>
        <dbReference type="EMBL" id="APE42049.1"/>
    </source>
</evidence>
<feature type="transmembrane region" description="Helical" evidence="2">
    <location>
        <begin position="109"/>
        <end position="138"/>
    </location>
</feature>
<accession>A0A1J0WCK2</accession>
<evidence type="ECO:0000256" key="1">
    <source>
        <dbReference type="ARBA" id="ARBA00007430"/>
    </source>
</evidence>
<dbReference type="OrthoDB" id="9803111at2"/>
<dbReference type="InterPro" id="IPR029063">
    <property type="entry name" value="SAM-dependent_MTases_sf"/>
</dbReference>
<dbReference type="CDD" id="cd05237">
    <property type="entry name" value="UDP_invert_4-6DH_SDR_e"/>
    <property type="match status" value="1"/>
</dbReference>
<sequence>MLNLIKSFSKRQKRGILLTLDSVLVVLSIMFAIVAQALPGGLLENMIAYIPVLPYVLLVGIGVSMWLGVCSIQLNSYETAAIGMTGVFAMFLTITSIVVSNVLGLGMPLGVHLVFGAAFFSSVVISRAVLLQLVLAIYRRSTSRCRVLIYGAGTTGTQLVSALRGHENIEPVAFVDDNAAIQGLSVAQLPVYNPLRIADVARDKKIDRVLLAVPSLSLPKQAQIARRLEKMGLEVQTLPSFAQLIGEEALVDKLTPLSAQRFLNRAEVDDTITETTACYTQKVVLVSGAGGSIGAELCRQVLERRPKKLVLFELSEFALYNADMELRQLSENREIEIVPVLGSITDARQVRKVMADHGVQIVLHAAAYKHVPLVEANPLAGLVNNVFGTQTLAEQAAKAGVERFILISSDKAVRPTNIMGASKRLAELVIQDMARRSATKGGGTIFSMVRFGNVLGSSGSVVPLFQDQLSRGGPLTVTDKLVERYFMTVQEAVRLVLQAGAMAQGGEVFVLDMGKPVSIYQLARQVIESAGYTLRDEDNPDGDIEIEFTGLRAGEKMVEELTLSGERFPTQHPKIFSTREEGLSEIEIASATRRLREAFVASNEEMARGVVMRWVEGYARHARERKTS</sequence>
<evidence type="ECO:0000313" key="5">
    <source>
        <dbReference type="Proteomes" id="UP000181897"/>
    </source>
</evidence>
<dbReference type="SUPFAM" id="SSF53335">
    <property type="entry name" value="S-adenosyl-L-methionine-dependent methyltransferases"/>
    <property type="match status" value="1"/>
</dbReference>
<gene>
    <name evidence="4" type="ORF">BOO69_00455</name>
</gene>
<proteinExistence type="inferred from homology"/>
<protein>
    <submittedName>
        <fullName evidence="4">Nucleotide sugar epimerase</fullName>
    </submittedName>
</protein>
<evidence type="ECO:0000259" key="3">
    <source>
        <dbReference type="Pfam" id="PF02719"/>
    </source>
</evidence>
<dbReference type="STRING" id="1917485.BOO69_00455"/>
<dbReference type="RefSeq" id="WP_071969307.1">
    <property type="nucleotide sequence ID" value="NZ_CP018076.1"/>
</dbReference>
<dbReference type="SUPFAM" id="SSF51735">
    <property type="entry name" value="NAD(P)-binding Rossmann-fold domains"/>
    <property type="match status" value="1"/>
</dbReference>
<keyword evidence="2" id="KW-0812">Transmembrane</keyword>
<keyword evidence="2" id="KW-0472">Membrane</keyword>
<dbReference type="InterPro" id="IPR003869">
    <property type="entry name" value="Polysac_CapD-like"/>
</dbReference>
<dbReference type="KEGG" id="suam:BOO69_00455"/>
<dbReference type="PANTHER" id="PTHR43318:SF1">
    <property type="entry name" value="POLYSACCHARIDE BIOSYNTHESIS PROTEIN EPSC-RELATED"/>
    <property type="match status" value="1"/>
</dbReference>
<feature type="transmembrane region" description="Helical" evidence="2">
    <location>
        <begin position="16"/>
        <end position="35"/>
    </location>
</feature>
<dbReference type="Proteomes" id="UP000181897">
    <property type="component" value="Chromosome"/>
</dbReference>
<keyword evidence="5" id="KW-1185">Reference proteome</keyword>
<evidence type="ECO:0000256" key="2">
    <source>
        <dbReference type="SAM" id="Phobius"/>
    </source>
</evidence>
<dbReference type="PANTHER" id="PTHR43318">
    <property type="entry name" value="UDP-N-ACETYLGLUCOSAMINE 4,6-DEHYDRATASE"/>
    <property type="match status" value="1"/>
</dbReference>
<keyword evidence="2" id="KW-1133">Transmembrane helix</keyword>
<comment type="similarity">
    <text evidence="1">Belongs to the polysaccharide synthase family.</text>
</comment>
<dbReference type="AlphaFoldDB" id="A0A1J0WCK2"/>
<dbReference type="Pfam" id="PF02719">
    <property type="entry name" value="Polysacc_synt_2"/>
    <property type="match status" value="1"/>
</dbReference>
<feature type="transmembrane region" description="Helical" evidence="2">
    <location>
        <begin position="47"/>
        <end position="69"/>
    </location>
</feature>
<organism evidence="4 5">
    <name type="scientific">Sulfitobacter alexandrii</name>
    <dbReference type="NCBI Taxonomy" id="1917485"/>
    <lineage>
        <taxon>Bacteria</taxon>
        <taxon>Pseudomonadati</taxon>
        <taxon>Pseudomonadota</taxon>
        <taxon>Alphaproteobacteria</taxon>
        <taxon>Rhodobacterales</taxon>
        <taxon>Roseobacteraceae</taxon>
        <taxon>Sulfitobacter</taxon>
    </lineage>
</organism>
<dbReference type="EMBL" id="CP018076">
    <property type="protein sequence ID" value="APE42049.1"/>
    <property type="molecule type" value="Genomic_DNA"/>
</dbReference>
<dbReference type="Gene3D" id="3.40.50.720">
    <property type="entry name" value="NAD(P)-binding Rossmann-like Domain"/>
    <property type="match status" value="2"/>
</dbReference>
<feature type="domain" description="Polysaccharide biosynthesis protein CapD-like" evidence="3">
    <location>
        <begin position="284"/>
        <end position="577"/>
    </location>
</feature>